<dbReference type="GO" id="GO:0006950">
    <property type="term" value="P:response to stress"/>
    <property type="evidence" value="ECO:0007669"/>
    <property type="project" value="TreeGrafter"/>
</dbReference>
<keyword evidence="3" id="KW-1185">Reference proteome</keyword>
<dbReference type="InterPro" id="IPR036388">
    <property type="entry name" value="WH-like_DNA-bd_sf"/>
</dbReference>
<accession>A0A1G8L2B6</accession>
<dbReference type="SUPFAM" id="SSF46785">
    <property type="entry name" value="Winged helix' DNA-binding domain"/>
    <property type="match status" value="1"/>
</dbReference>
<dbReference type="SMART" id="SM00347">
    <property type="entry name" value="HTH_MARR"/>
    <property type="match status" value="1"/>
</dbReference>
<keyword evidence="2" id="KW-0238">DNA-binding</keyword>
<name>A0A1G8L2B6_9NOCA</name>
<sequence>MVADRNGPWLDDDEQRMWRAYLDSTRLLFRTLDRQLVRDSGISFADYELLVILSEAPGRRLRMSEIAEAATTTRSGVTRAVTRLVELGWVVRLECEDDRRGTLAELTDEGFRVLESASPGHVAAVRSTVFDQLDGDDVQRFTAAYQAIRDRMQGRD</sequence>
<reference evidence="2 3" key="1">
    <citation type="submission" date="2016-10" db="EMBL/GenBank/DDBJ databases">
        <authorList>
            <person name="de Groot N.N."/>
        </authorList>
    </citation>
    <scope>NUCLEOTIDE SEQUENCE [LARGE SCALE GENOMIC DNA]</scope>
    <source>
        <strain evidence="2 3">DSM 44892</strain>
    </source>
</reference>
<organism evidence="2 3">
    <name type="scientific">Rhodococcus triatomae</name>
    <dbReference type="NCBI Taxonomy" id="300028"/>
    <lineage>
        <taxon>Bacteria</taxon>
        <taxon>Bacillati</taxon>
        <taxon>Actinomycetota</taxon>
        <taxon>Actinomycetes</taxon>
        <taxon>Mycobacteriales</taxon>
        <taxon>Nocardiaceae</taxon>
        <taxon>Rhodococcus</taxon>
    </lineage>
</organism>
<dbReference type="InterPro" id="IPR000835">
    <property type="entry name" value="HTH_MarR-typ"/>
</dbReference>
<dbReference type="Pfam" id="PF12802">
    <property type="entry name" value="MarR_2"/>
    <property type="match status" value="1"/>
</dbReference>
<dbReference type="GO" id="GO:0003677">
    <property type="term" value="F:DNA binding"/>
    <property type="evidence" value="ECO:0007669"/>
    <property type="project" value="UniProtKB-KW"/>
</dbReference>
<evidence type="ECO:0000313" key="2">
    <source>
        <dbReference type="EMBL" id="SDI49813.1"/>
    </source>
</evidence>
<dbReference type="Proteomes" id="UP000183263">
    <property type="component" value="Unassembled WGS sequence"/>
</dbReference>
<dbReference type="PANTHER" id="PTHR33164">
    <property type="entry name" value="TRANSCRIPTIONAL REGULATOR, MARR FAMILY"/>
    <property type="match status" value="1"/>
</dbReference>
<dbReference type="PROSITE" id="PS50995">
    <property type="entry name" value="HTH_MARR_2"/>
    <property type="match status" value="1"/>
</dbReference>
<evidence type="ECO:0000259" key="1">
    <source>
        <dbReference type="PROSITE" id="PS50995"/>
    </source>
</evidence>
<dbReference type="PANTHER" id="PTHR33164:SF99">
    <property type="entry name" value="MARR FAMILY REGULATORY PROTEIN"/>
    <property type="match status" value="1"/>
</dbReference>
<dbReference type="InterPro" id="IPR036390">
    <property type="entry name" value="WH_DNA-bd_sf"/>
</dbReference>
<proteinExistence type="predicted"/>
<dbReference type="AlphaFoldDB" id="A0A1G8L2B6"/>
<dbReference type="EMBL" id="FNDN01000008">
    <property type="protein sequence ID" value="SDI49813.1"/>
    <property type="molecule type" value="Genomic_DNA"/>
</dbReference>
<evidence type="ECO:0000313" key="3">
    <source>
        <dbReference type="Proteomes" id="UP000183263"/>
    </source>
</evidence>
<protein>
    <submittedName>
        <fullName evidence="2">DNA-binding transcriptional regulator, MarR family</fullName>
    </submittedName>
</protein>
<dbReference type="Gene3D" id="1.10.10.10">
    <property type="entry name" value="Winged helix-like DNA-binding domain superfamily/Winged helix DNA-binding domain"/>
    <property type="match status" value="1"/>
</dbReference>
<dbReference type="GO" id="GO:0003700">
    <property type="term" value="F:DNA-binding transcription factor activity"/>
    <property type="evidence" value="ECO:0007669"/>
    <property type="project" value="InterPro"/>
</dbReference>
<dbReference type="InterPro" id="IPR039422">
    <property type="entry name" value="MarR/SlyA-like"/>
</dbReference>
<feature type="domain" description="HTH marR-type" evidence="1">
    <location>
        <begin position="14"/>
        <end position="150"/>
    </location>
</feature>
<gene>
    <name evidence="2" type="ORF">SAMN05444695_10838</name>
</gene>
<dbReference type="PRINTS" id="PR00598">
    <property type="entry name" value="HTHMARR"/>
</dbReference>